<accession>A0A7X2YZP5</accession>
<evidence type="ECO:0000259" key="1">
    <source>
        <dbReference type="SMART" id="SM00881"/>
    </source>
</evidence>
<dbReference type="RefSeq" id="WP_155610317.1">
    <property type="nucleotide sequence ID" value="NZ_WNZW01000002.1"/>
</dbReference>
<dbReference type="Proteomes" id="UP000447876">
    <property type="component" value="Unassembled WGS sequence"/>
</dbReference>
<dbReference type="Gene3D" id="3.40.50.720">
    <property type="entry name" value="NAD(P)-binding Rossmann-like Domain"/>
    <property type="match status" value="1"/>
</dbReference>
<feature type="domain" description="CoA-binding" evidence="1">
    <location>
        <begin position="15"/>
        <end position="108"/>
    </location>
</feature>
<dbReference type="SUPFAM" id="SSF51735">
    <property type="entry name" value="NAD(P)-binding Rossmann-fold domains"/>
    <property type="match status" value="1"/>
</dbReference>
<dbReference type="Pfam" id="PF13380">
    <property type="entry name" value="CoA_binding_2"/>
    <property type="match status" value="1"/>
</dbReference>
<sequence length="143" mass="15681">MAFENPSREEIKEILEHAGNIAVVGLSDKPDRTSYMVAQAMQSNGYRIIPVNPAVSGQILGEQVYASLADVPEPIDIVNVFRRSEHTPEVAREAVAARAKVLWLQQGIISEEAAQIAEQGGLKVIMDRCIKVEDSILLGKSRQ</sequence>
<protein>
    <submittedName>
        <fullName evidence="2">CoA-binding protein</fullName>
    </submittedName>
</protein>
<evidence type="ECO:0000313" key="2">
    <source>
        <dbReference type="EMBL" id="MUG44916.1"/>
    </source>
</evidence>
<dbReference type="EMBL" id="WNZW01000002">
    <property type="protein sequence ID" value="MUG44916.1"/>
    <property type="molecule type" value="Genomic_DNA"/>
</dbReference>
<dbReference type="OrthoDB" id="9804695at2"/>
<evidence type="ECO:0000313" key="3">
    <source>
        <dbReference type="Proteomes" id="UP000447876"/>
    </source>
</evidence>
<gene>
    <name evidence="2" type="ORF">GNP95_07875</name>
</gene>
<dbReference type="InterPro" id="IPR003781">
    <property type="entry name" value="CoA-bd"/>
</dbReference>
<proteinExistence type="predicted"/>
<reference evidence="2 3" key="1">
    <citation type="submission" date="2019-11" db="EMBL/GenBank/DDBJ databases">
        <title>Draft genome sequences of five Paenibacillus species of dairy origin.</title>
        <authorList>
            <person name="Olajide A.M."/>
            <person name="Chen S."/>
            <person name="Lapointe G."/>
        </authorList>
    </citation>
    <scope>NUCLEOTIDE SEQUENCE [LARGE SCALE GENOMIC DNA]</scope>
    <source>
        <strain evidence="2 3">12CR55</strain>
    </source>
</reference>
<dbReference type="InterPro" id="IPR036291">
    <property type="entry name" value="NAD(P)-bd_dom_sf"/>
</dbReference>
<comment type="caution">
    <text evidence="2">The sequence shown here is derived from an EMBL/GenBank/DDBJ whole genome shotgun (WGS) entry which is preliminary data.</text>
</comment>
<dbReference type="AlphaFoldDB" id="A0A7X2YZP5"/>
<dbReference type="SMART" id="SM00881">
    <property type="entry name" value="CoA_binding"/>
    <property type="match status" value="1"/>
</dbReference>
<name>A0A7X2YZP5_9BACL</name>
<dbReference type="PANTHER" id="PTHR33303">
    <property type="entry name" value="CYTOPLASMIC PROTEIN-RELATED"/>
    <property type="match status" value="1"/>
</dbReference>
<organism evidence="2 3">
    <name type="scientific">Paenibacillus woosongensis</name>
    <dbReference type="NCBI Taxonomy" id="307580"/>
    <lineage>
        <taxon>Bacteria</taxon>
        <taxon>Bacillati</taxon>
        <taxon>Bacillota</taxon>
        <taxon>Bacilli</taxon>
        <taxon>Bacillales</taxon>
        <taxon>Paenibacillaceae</taxon>
        <taxon>Paenibacillus</taxon>
    </lineage>
</organism>
<dbReference type="PANTHER" id="PTHR33303:SF2">
    <property type="entry name" value="COA-BINDING DOMAIN-CONTAINING PROTEIN"/>
    <property type="match status" value="1"/>
</dbReference>